<dbReference type="AlphaFoldDB" id="A0A0R2XDA9"/>
<protein>
    <recommendedName>
        <fullName evidence="1">NIL domain-containing protein</fullName>
    </recommendedName>
</protein>
<dbReference type="Proteomes" id="UP000051557">
    <property type="component" value="Unassembled WGS sequence"/>
</dbReference>
<proteinExistence type="predicted"/>
<gene>
    <name evidence="2" type="ORF">ABS32_03545</name>
</gene>
<evidence type="ECO:0000259" key="1">
    <source>
        <dbReference type="SMART" id="SM00930"/>
    </source>
</evidence>
<evidence type="ECO:0000313" key="3">
    <source>
        <dbReference type="Proteomes" id="UP000051557"/>
    </source>
</evidence>
<dbReference type="InterPro" id="IPR018449">
    <property type="entry name" value="NIL_domain"/>
</dbReference>
<organism evidence="2 3">
    <name type="scientific">Verrucomicrobia subdivision 6 bacterium BACL9 MAG-120820-bin42</name>
    <dbReference type="NCBI Taxonomy" id="1655634"/>
    <lineage>
        <taxon>Bacteria</taxon>
        <taxon>Pseudomonadati</taxon>
        <taxon>Verrucomicrobiota</taxon>
        <taxon>Verrucomicrobiia</taxon>
        <taxon>Verrucomicrobiales</taxon>
        <taxon>Verrucomicrobia subdivision 6</taxon>
    </lineage>
</organism>
<accession>A0A0R2XDA9</accession>
<feature type="domain" description="NIL" evidence="1">
    <location>
        <begin position="6"/>
        <end position="77"/>
    </location>
</feature>
<dbReference type="SMART" id="SM00930">
    <property type="entry name" value="NIL"/>
    <property type="match status" value="1"/>
</dbReference>
<dbReference type="Gene3D" id="3.30.70.260">
    <property type="match status" value="1"/>
</dbReference>
<reference evidence="2 3" key="1">
    <citation type="submission" date="2015-10" db="EMBL/GenBank/DDBJ databases">
        <title>Metagenome-Assembled Genomes uncover a global brackish microbiome.</title>
        <authorList>
            <person name="Hugerth L.W."/>
            <person name="Larsson J."/>
            <person name="Alneberg J."/>
            <person name="Lindh M.V."/>
            <person name="Legrand C."/>
            <person name="Pinhassi J."/>
            <person name="Andersson A.F."/>
        </authorList>
    </citation>
    <scope>NUCLEOTIDE SEQUENCE [LARGE SCALE GENOMIC DNA]</scope>
    <source>
        <strain evidence="2">BACL9 MAG-120820-bin42</strain>
    </source>
</reference>
<dbReference type="Pfam" id="PF09383">
    <property type="entry name" value="NIL"/>
    <property type="match status" value="1"/>
</dbReference>
<dbReference type="SUPFAM" id="SSF55021">
    <property type="entry name" value="ACT-like"/>
    <property type="match status" value="1"/>
</dbReference>
<dbReference type="EMBL" id="LIDM01000103">
    <property type="protein sequence ID" value="KRP32492.1"/>
    <property type="molecule type" value="Genomic_DNA"/>
</dbReference>
<comment type="caution">
    <text evidence="2">The sequence shown here is derived from an EMBL/GenBank/DDBJ whole genome shotgun (WGS) entry which is preliminary data.</text>
</comment>
<name>A0A0R2XDA9_9BACT</name>
<dbReference type="InterPro" id="IPR045865">
    <property type="entry name" value="ACT-like_dom_sf"/>
</dbReference>
<evidence type="ECO:0000313" key="2">
    <source>
        <dbReference type="EMBL" id="KRP32492.1"/>
    </source>
</evidence>
<sequence length="84" mass="9767">MAAKRISLRYWLTFAPEIGKKPLLYLMSKKFDVEFNVRSATADRDVFVMALEFTSTHEKIDEVVKWFEKQGVQVEPVEINTIEG</sequence>